<dbReference type="RefSeq" id="XP_028547163.1">
    <property type="nucleotide sequence ID" value="XM_028691362.1"/>
</dbReference>
<dbReference type="GeneID" id="39745382"/>
<name>A0A1Y1JXQ7_PLAGO</name>
<comment type="caution">
    <text evidence="2">The sequence shown here is derived from an EMBL/GenBank/DDBJ whole genome shotgun (WGS) entry which is preliminary data.</text>
</comment>
<proteinExistence type="predicted"/>
<keyword evidence="3" id="KW-1185">Reference proteome</keyword>
<evidence type="ECO:0000256" key="1">
    <source>
        <dbReference type="SAM" id="Phobius"/>
    </source>
</evidence>
<evidence type="ECO:0000313" key="3">
    <source>
        <dbReference type="Proteomes" id="UP000195521"/>
    </source>
</evidence>
<evidence type="ECO:0000313" key="2">
    <source>
        <dbReference type="EMBL" id="GAW84574.1"/>
    </source>
</evidence>
<organism evidence="2 3">
    <name type="scientific">Plasmodium gonderi</name>
    <dbReference type="NCBI Taxonomy" id="77519"/>
    <lineage>
        <taxon>Eukaryota</taxon>
        <taxon>Sar</taxon>
        <taxon>Alveolata</taxon>
        <taxon>Apicomplexa</taxon>
        <taxon>Aconoidasida</taxon>
        <taxon>Haemosporida</taxon>
        <taxon>Plasmodiidae</taxon>
        <taxon>Plasmodium</taxon>
        <taxon>Plasmodium (Plasmodium)</taxon>
    </lineage>
</organism>
<dbReference type="Proteomes" id="UP000195521">
    <property type="component" value="Unassembled WGS sequence"/>
</dbReference>
<dbReference type="EMBL" id="BDQF01000454">
    <property type="protein sequence ID" value="GAW84574.1"/>
    <property type="molecule type" value="Genomic_DNA"/>
</dbReference>
<sequence length="167" mass="19751">PIYNIFCSYGLSKCLNEVIHLYNDRKICNNNSPDNLCKELNEYYQATKVEKLPLFECDEGIGTPVYNELQEKSTANIALQERMLPKSGNFLVRKSIIATILIFGLFFIFVVSLKVTPFERYLRDTLLKKRNVDHKQKEEQNKFAEYMLEYDKMKNFNREYPLLYYAS</sequence>
<dbReference type="AlphaFoldDB" id="A0A1Y1JXQ7"/>
<reference evidence="3" key="1">
    <citation type="submission" date="2017-04" db="EMBL/GenBank/DDBJ databases">
        <title>Plasmodium gonderi genome.</title>
        <authorList>
            <person name="Arisue N."/>
            <person name="Honma H."/>
            <person name="Kawai S."/>
            <person name="Tougan T."/>
            <person name="Tanabe K."/>
            <person name="Horii T."/>
        </authorList>
    </citation>
    <scope>NUCLEOTIDE SEQUENCE [LARGE SCALE GENOMIC DNA]</scope>
    <source>
        <strain evidence="3">ATCC 30045</strain>
    </source>
</reference>
<keyword evidence="1" id="KW-0472">Membrane</keyword>
<accession>A0A1Y1JXQ7</accession>
<gene>
    <name evidence="2" type="ORF">PGO_003765</name>
</gene>
<feature type="transmembrane region" description="Helical" evidence="1">
    <location>
        <begin position="95"/>
        <end position="113"/>
    </location>
</feature>
<protein>
    <submittedName>
        <fullName evidence="2">Variable surface protein</fullName>
    </submittedName>
</protein>
<keyword evidence="1" id="KW-1133">Transmembrane helix</keyword>
<keyword evidence="1" id="KW-0812">Transmembrane</keyword>
<feature type="non-terminal residue" evidence="2">
    <location>
        <position position="1"/>
    </location>
</feature>